<sequence>MATNNYQTQKLIPGHDGHLKFYKGFLDRPIFVMKYLEPQTLYSVQDFCFNNIVYSSKISHKNVLKFIGCCLETETPILVFEWVENYSLDDHIHRRHELNSEPLLWRHRLKIAMEIANAVAYIHFGLARPIVFRDIKPSNILLDEHYVSKLNNFSLSAPILEGETHIRNDPLTRTMDYIAPESFYTNECDEKCDVYSFGIVLLELFTGQKIRRLVGEDEYFTMLIDCMVNRVGDDIAVEYFWATYVKKHVDNNTFNEIVDPIITGEGSYPGKEQQLQTFIDLIFKCLNTPEERPTMIDVAKQLRQIYRSATN</sequence>
<dbReference type="EMBL" id="CM047748">
    <property type="protein sequence ID" value="KAJ0013275.1"/>
    <property type="molecule type" value="Genomic_DNA"/>
</dbReference>
<protein>
    <submittedName>
        <fullName evidence="1">Uncharacterized protein</fullName>
    </submittedName>
</protein>
<name>A0ACC0X8C8_9ROSI</name>
<evidence type="ECO:0000313" key="2">
    <source>
        <dbReference type="Proteomes" id="UP001163603"/>
    </source>
</evidence>
<accession>A0ACC0X8C8</accession>
<dbReference type="Proteomes" id="UP001163603">
    <property type="component" value="Chromosome 13"/>
</dbReference>
<evidence type="ECO:0000313" key="1">
    <source>
        <dbReference type="EMBL" id="KAJ0013275.1"/>
    </source>
</evidence>
<proteinExistence type="predicted"/>
<comment type="caution">
    <text evidence="1">The sequence shown here is derived from an EMBL/GenBank/DDBJ whole genome shotgun (WGS) entry which is preliminary data.</text>
</comment>
<organism evidence="1 2">
    <name type="scientific">Pistacia integerrima</name>
    <dbReference type="NCBI Taxonomy" id="434235"/>
    <lineage>
        <taxon>Eukaryota</taxon>
        <taxon>Viridiplantae</taxon>
        <taxon>Streptophyta</taxon>
        <taxon>Embryophyta</taxon>
        <taxon>Tracheophyta</taxon>
        <taxon>Spermatophyta</taxon>
        <taxon>Magnoliopsida</taxon>
        <taxon>eudicotyledons</taxon>
        <taxon>Gunneridae</taxon>
        <taxon>Pentapetalae</taxon>
        <taxon>rosids</taxon>
        <taxon>malvids</taxon>
        <taxon>Sapindales</taxon>
        <taxon>Anacardiaceae</taxon>
        <taxon>Pistacia</taxon>
    </lineage>
</organism>
<gene>
    <name evidence="1" type="ORF">Pint_19846</name>
</gene>
<keyword evidence="2" id="KW-1185">Reference proteome</keyword>
<reference evidence="2" key="1">
    <citation type="journal article" date="2023" name="G3 (Bethesda)">
        <title>Genome assembly and association tests identify interacting loci associated with vigor, precocity, and sex in interspecific pistachio rootstocks.</title>
        <authorList>
            <person name="Palmer W."/>
            <person name="Jacygrad E."/>
            <person name="Sagayaradj S."/>
            <person name="Cavanaugh K."/>
            <person name="Han R."/>
            <person name="Bertier L."/>
            <person name="Beede B."/>
            <person name="Kafkas S."/>
            <person name="Golino D."/>
            <person name="Preece J."/>
            <person name="Michelmore R."/>
        </authorList>
    </citation>
    <scope>NUCLEOTIDE SEQUENCE [LARGE SCALE GENOMIC DNA]</scope>
</reference>